<feature type="compositionally biased region" description="Basic residues" evidence="1">
    <location>
        <begin position="931"/>
        <end position="948"/>
    </location>
</feature>
<feature type="compositionally biased region" description="Polar residues" evidence="1">
    <location>
        <begin position="749"/>
        <end position="766"/>
    </location>
</feature>
<feature type="compositionally biased region" description="Basic and acidic residues" evidence="1">
    <location>
        <begin position="767"/>
        <end position="783"/>
    </location>
</feature>
<feature type="compositionally biased region" description="Acidic residues" evidence="1">
    <location>
        <begin position="676"/>
        <end position="686"/>
    </location>
</feature>
<feature type="compositionally biased region" description="Polar residues" evidence="1">
    <location>
        <begin position="1154"/>
        <end position="1163"/>
    </location>
</feature>
<feature type="compositionally biased region" description="Basic and acidic residues" evidence="1">
    <location>
        <begin position="228"/>
        <end position="240"/>
    </location>
</feature>
<gene>
    <name evidence="2" type="primary">CSON003727</name>
</gene>
<feature type="compositionally biased region" description="Polar residues" evidence="1">
    <location>
        <begin position="831"/>
        <end position="848"/>
    </location>
</feature>
<organism evidence="2">
    <name type="scientific">Culicoides sonorensis</name>
    <name type="common">Biting midge</name>
    <dbReference type="NCBI Taxonomy" id="179676"/>
    <lineage>
        <taxon>Eukaryota</taxon>
        <taxon>Metazoa</taxon>
        <taxon>Ecdysozoa</taxon>
        <taxon>Arthropoda</taxon>
        <taxon>Hexapoda</taxon>
        <taxon>Insecta</taxon>
        <taxon>Pterygota</taxon>
        <taxon>Neoptera</taxon>
        <taxon>Endopterygota</taxon>
        <taxon>Diptera</taxon>
        <taxon>Nematocera</taxon>
        <taxon>Chironomoidea</taxon>
        <taxon>Ceratopogonidae</taxon>
        <taxon>Ceratopogoninae</taxon>
        <taxon>Culicoides</taxon>
        <taxon>Monoculicoides</taxon>
    </lineage>
</organism>
<feature type="compositionally biased region" description="Polar residues" evidence="1">
    <location>
        <begin position="260"/>
        <end position="280"/>
    </location>
</feature>
<feature type="compositionally biased region" description="Polar residues" evidence="1">
    <location>
        <begin position="422"/>
        <end position="452"/>
    </location>
</feature>
<feature type="region of interest" description="Disordered" evidence="1">
    <location>
        <begin position="1"/>
        <end position="1179"/>
    </location>
</feature>
<protein>
    <submittedName>
        <fullName evidence="2">CSON003727 protein</fullName>
    </submittedName>
</protein>
<feature type="compositionally biased region" description="Basic and acidic residues" evidence="1">
    <location>
        <begin position="994"/>
        <end position="1015"/>
    </location>
</feature>
<feature type="compositionally biased region" description="Basic residues" evidence="1">
    <location>
        <begin position="973"/>
        <end position="983"/>
    </location>
</feature>
<dbReference type="EMBL" id="UFQT01001708">
    <property type="protein sequence ID" value="SSX31474.1"/>
    <property type="molecule type" value="Genomic_DNA"/>
</dbReference>
<dbReference type="VEuPathDB" id="VectorBase:CSON003727"/>
<feature type="compositionally biased region" description="Acidic residues" evidence="1">
    <location>
        <begin position="849"/>
        <end position="867"/>
    </location>
</feature>
<feature type="compositionally biased region" description="Low complexity" evidence="1">
    <location>
        <begin position="303"/>
        <end position="313"/>
    </location>
</feature>
<feature type="region of interest" description="Disordered" evidence="1">
    <location>
        <begin position="1232"/>
        <end position="1257"/>
    </location>
</feature>
<accession>A0A336MM25</accession>
<evidence type="ECO:0000256" key="1">
    <source>
        <dbReference type="SAM" id="MobiDB-lite"/>
    </source>
</evidence>
<feature type="compositionally biased region" description="Basic and acidic residues" evidence="1">
    <location>
        <begin position="614"/>
        <end position="625"/>
    </location>
</feature>
<proteinExistence type="predicted"/>
<feature type="compositionally biased region" description="Basic and acidic residues" evidence="1">
    <location>
        <begin position="1025"/>
        <end position="1034"/>
    </location>
</feature>
<evidence type="ECO:0000313" key="2">
    <source>
        <dbReference type="EMBL" id="SSX31474.1"/>
    </source>
</evidence>
<dbReference type="OMA" id="IVQVEPC"/>
<feature type="compositionally biased region" description="Acidic residues" evidence="1">
    <location>
        <begin position="523"/>
        <end position="537"/>
    </location>
</feature>
<feature type="compositionally biased region" description="Basic and acidic residues" evidence="1">
    <location>
        <begin position="1100"/>
        <end position="1116"/>
    </location>
</feature>
<sequence length="1344" mass="149895">MPIEENQDEVNSPKKTRGAKSVIKQELISPPEEVKITPARRVTRRTSQLEDANETMEEVAASPAPTRRSTRARKPTIDETAFDTSVKTPRRSSRARASSISESEPPVEMQVGTPKRITRRSASIQSDDGITVNHPVQKQPSEATIQEEEAPITRRTRASSITSDDGNVGTPKKRGRKSLAANVKLVEPVIEEEESPSRPVTRSMSDSPANVTSEKSPLKPKSPLVTEKSSDNVNEVKIEESEQGTQDETIMTIAQEVTEKISNGSFQSPDAFSKTPSKNGKTPDKNDSSKLEERTPKTSETPKSASKKSSVGKSPKDQMTPIMSGKKSQKSTPLAQNAEEIEQTPVTSGKKSKKSIPNTPMAEIVENTPVTSGKKSKKSTPNTPMDVMVQTPVVQGKISITQLEVETKTPKSSSKKNKKTEYLSQTPQPIKSNANDETQQESIFSKSWSQPVRGTAAKTPKIDEFSIKKLPTPQKVSSSQKKTPRQMVFESSSDDTDEEPDNDFEEFVDDQAKAVKDYQSGDSMDEDEREIAEENEMHEEHGEDIGSDDTEGDEESEEGSDDSFIASEGEVELLSYSDDDEHLDDTPSKSKRKSAPARVMVLESSDSDSDQNDEQEKNKSQSEKKKLPKIKLQQRQSAGDPDISLKPLDVTLFNSSTADANMTRKSMNKTALNPTIEEENEDDEMEQDKNSPKKRLSVNQSVKDSVENGDESESEFILPDASPAELKAAESSLLNLSKKTRKSRDSERSNSFSLNLNVSGASMQTKQSEKSLENDFVKGKPQETDSESSDNDDVDKTVDKTTNKSMNKSKTVQIEETSSDDSDEEVDETVNKTANKSLNKSKNVQIEETSSDSSDDDEQVEQMEIDEPAAVVESESAKRKRRRRTAGLDETVVEQNPVKKPKMSLVPEEKLNSILEKCNEILKTKKEEKKKNKLLHKKQKEEKKKRKELLKQQAQEQEGSNAENADPKDESPKKKKKKQKIGRKYNQEITDSANPDKHEEISQALKRSQELLEKKREKKRAKKLAKLEKAKAEGLDVTLKSVKSDKENNNKSEIKEKEKPKDEKPVKKKTLLTAFEVKQSLIENGNITNSNGKEKKKSKKSEGNKNEESMTDKENTSKISTKSVELTPREQENTIKESSKKQKKKKSKVLEPIQDSNQSDSSPSMPPAKKRMLSILNPKGSLNQQGFAVIPETPEAERLKRNRGFVEEPVTPKNIGFKVQSMMPTGEDFVKKANKKRKHTERDIPEPSRGPPKPVWTSAGVFEEIDAPETSDYIPLSTASRAATQFGISVLNKKYEKETKNGDSQGLSSFKMKALYKDKAHLRETSKDLARKLEKQKKFKGLNA</sequence>
<name>A0A336MM25_CULSO</name>
<reference evidence="2" key="1">
    <citation type="submission" date="2018-07" db="EMBL/GenBank/DDBJ databases">
        <authorList>
            <person name="Quirk P.G."/>
            <person name="Krulwich T.A."/>
        </authorList>
    </citation>
    <scope>NUCLEOTIDE SEQUENCE</scope>
</reference>
<feature type="compositionally biased region" description="Polar residues" evidence="1">
    <location>
        <begin position="368"/>
        <end position="383"/>
    </location>
</feature>
<feature type="compositionally biased region" description="Basic and acidic residues" evidence="1">
    <location>
        <begin position="907"/>
        <end position="930"/>
    </location>
</feature>
<feature type="compositionally biased region" description="Basic and acidic residues" evidence="1">
    <location>
        <begin position="281"/>
        <end position="297"/>
    </location>
</feature>
<feature type="compositionally biased region" description="Acidic residues" evidence="1">
    <location>
        <begin position="545"/>
        <end position="561"/>
    </location>
</feature>
<feature type="compositionally biased region" description="Polar residues" evidence="1">
    <location>
        <begin position="202"/>
        <end position="215"/>
    </location>
</feature>
<feature type="compositionally biased region" description="Basic and acidic residues" evidence="1">
    <location>
        <begin position="1042"/>
        <end position="1065"/>
    </location>
</feature>
<feature type="compositionally biased region" description="Acidic residues" evidence="1">
    <location>
        <begin position="817"/>
        <end position="828"/>
    </location>
</feature>
<feature type="compositionally biased region" description="Basic and acidic residues" evidence="1">
    <location>
        <begin position="1127"/>
        <end position="1140"/>
    </location>
</feature>
<feature type="compositionally biased region" description="Acidic residues" evidence="1">
    <location>
        <begin position="784"/>
        <end position="793"/>
    </location>
</feature>
<feature type="compositionally biased region" description="Polar residues" evidence="1">
    <location>
        <begin position="120"/>
        <end position="144"/>
    </location>
</feature>
<feature type="compositionally biased region" description="Low complexity" evidence="1">
    <location>
        <begin position="95"/>
        <end position="104"/>
    </location>
</feature>
<feature type="compositionally biased region" description="Acidic residues" evidence="1">
    <location>
        <begin position="492"/>
        <end position="509"/>
    </location>
</feature>
<feature type="compositionally biased region" description="Polar residues" evidence="1">
    <location>
        <begin position="652"/>
        <end position="673"/>
    </location>
</feature>